<organism evidence="1 2">
    <name type="scientific">Aureobasidium pullulans EXF-150</name>
    <dbReference type="NCBI Taxonomy" id="1043002"/>
    <lineage>
        <taxon>Eukaryota</taxon>
        <taxon>Fungi</taxon>
        <taxon>Dikarya</taxon>
        <taxon>Ascomycota</taxon>
        <taxon>Pezizomycotina</taxon>
        <taxon>Dothideomycetes</taxon>
        <taxon>Dothideomycetidae</taxon>
        <taxon>Dothideales</taxon>
        <taxon>Saccotheciaceae</taxon>
        <taxon>Aureobasidium</taxon>
    </lineage>
</organism>
<dbReference type="HOGENOM" id="CLU_2385790_0_0_1"/>
<name>A0A074Y4D8_AURPU</name>
<dbReference type="RefSeq" id="XP_029757963.1">
    <property type="nucleotide sequence ID" value="XM_029905999.1"/>
</dbReference>
<keyword evidence="2" id="KW-1185">Reference proteome</keyword>
<reference evidence="1 2" key="1">
    <citation type="journal article" date="2014" name="BMC Genomics">
        <title>Genome sequencing of four Aureobasidium pullulans varieties: biotechnological potential, stress tolerance, and description of new species.</title>
        <authorList>
            <person name="Gostin Ar C."/>
            <person name="Ohm R.A."/>
            <person name="Kogej T."/>
            <person name="Sonjak S."/>
            <person name="Turk M."/>
            <person name="Zajc J."/>
            <person name="Zalar P."/>
            <person name="Grube M."/>
            <person name="Sun H."/>
            <person name="Han J."/>
            <person name="Sharma A."/>
            <person name="Chiniquy J."/>
            <person name="Ngan C.Y."/>
            <person name="Lipzen A."/>
            <person name="Barry K."/>
            <person name="Grigoriev I.V."/>
            <person name="Gunde-Cimerman N."/>
        </authorList>
    </citation>
    <scope>NUCLEOTIDE SEQUENCE [LARGE SCALE GENOMIC DNA]</scope>
    <source>
        <strain evidence="1 2">EXF-150</strain>
    </source>
</reference>
<accession>A0A074Y4D8</accession>
<dbReference type="GeneID" id="40748305"/>
<gene>
    <name evidence="1" type="ORF">M438DRAFT_347853</name>
</gene>
<protein>
    <submittedName>
        <fullName evidence="1">Uncharacterized protein</fullName>
    </submittedName>
</protein>
<dbReference type="AlphaFoldDB" id="A0A074Y4D8"/>
<dbReference type="Proteomes" id="UP000030706">
    <property type="component" value="Unassembled WGS sequence"/>
</dbReference>
<evidence type="ECO:0000313" key="1">
    <source>
        <dbReference type="EMBL" id="KEQ81776.1"/>
    </source>
</evidence>
<evidence type="ECO:0000313" key="2">
    <source>
        <dbReference type="Proteomes" id="UP000030706"/>
    </source>
</evidence>
<dbReference type="EMBL" id="KL584990">
    <property type="protein sequence ID" value="KEQ81776.1"/>
    <property type="molecule type" value="Genomic_DNA"/>
</dbReference>
<proteinExistence type="predicted"/>
<sequence>MGYLVLCMIGLTRVIQAYRAGNGRIRWSLQMILMGMCVWADLAEVLDIPWALVTYLYMFLTSNMSIKWLRGSWFWLDKRMRGLHRTSELSNTTV</sequence>